<organism evidence="3 4">
    <name type="scientific">Metallumcola ferriviriculae</name>
    <dbReference type="NCBI Taxonomy" id="3039180"/>
    <lineage>
        <taxon>Bacteria</taxon>
        <taxon>Bacillati</taxon>
        <taxon>Bacillota</taxon>
        <taxon>Clostridia</taxon>
        <taxon>Neomoorellales</taxon>
        <taxon>Desulfitibacteraceae</taxon>
        <taxon>Metallumcola</taxon>
    </lineage>
</organism>
<dbReference type="InterPro" id="IPR053150">
    <property type="entry name" value="Teicoplanin_resist-assoc"/>
</dbReference>
<dbReference type="InterPro" id="IPR047928">
    <property type="entry name" value="Perm_prefix_1"/>
</dbReference>
<evidence type="ECO:0000256" key="1">
    <source>
        <dbReference type="SAM" id="Phobius"/>
    </source>
</evidence>
<dbReference type="PANTHER" id="PTHR36834:SF1">
    <property type="entry name" value="INTEGRAL MEMBRANE PROTEIN"/>
    <property type="match status" value="1"/>
</dbReference>
<name>A0AAU0UT31_9FIRM</name>
<sequence>MPEFREYIEEILNNVSCPKEEKEDLKAELFDHLMLLKEEYLKKGYDEKEAVDLAIKDFGNKDFLKEELKDAVHPLTRTIKILVNISFGLYSLVVIQILINPIIAANTILSKIKGIDPTLHGGRRTITLGISEYPPFNLVPFRTIYDFIIRYNHMNFDIWFYNLFGNIILFLPLGFMLPLISGKLGDMKLRTVVKISALASLTIEILQLVAFVGIFDVDDIILNLLGAVLGYYMFKLAAKGVNVLKQSFKETSI</sequence>
<evidence type="ECO:0000313" key="4">
    <source>
        <dbReference type="Proteomes" id="UP001329915"/>
    </source>
</evidence>
<reference evidence="3 4" key="1">
    <citation type="submission" date="2023-04" db="EMBL/GenBank/DDBJ databases">
        <authorList>
            <person name="Hsu D."/>
        </authorList>
    </citation>
    <scope>NUCLEOTIDE SEQUENCE [LARGE SCALE GENOMIC DNA]</scope>
    <source>
        <strain evidence="3 4">MK1</strain>
    </source>
</reference>
<dbReference type="Pfam" id="PF04892">
    <property type="entry name" value="VanZ"/>
    <property type="match status" value="1"/>
</dbReference>
<accession>A0AAU0UT31</accession>
<dbReference type="AlphaFoldDB" id="A0AAU0UT31"/>
<feature type="domain" description="VanZ-like" evidence="2">
    <location>
        <begin position="128"/>
        <end position="236"/>
    </location>
</feature>
<dbReference type="PANTHER" id="PTHR36834">
    <property type="entry name" value="MEMBRANE PROTEIN-RELATED"/>
    <property type="match status" value="1"/>
</dbReference>
<feature type="transmembrane region" description="Helical" evidence="1">
    <location>
        <begin position="87"/>
        <end position="109"/>
    </location>
</feature>
<evidence type="ECO:0000259" key="2">
    <source>
        <dbReference type="Pfam" id="PF04892"/>
    </source>
</evidence>
<dbReference type="EMBL" id="CP121694">
    <property type="protein sequence ID" value="WRO23729.1"/>
    <property type="molecule type" value="Genomic_DNA"/>
</dbReference>
<dbReference type="NCBIfam" id="NF038403">
    <property type="entry name" value="perm_prefix_1"/>
    <property type="match status" value="1"/>
</dbReference>
<feature type="transmembrane region" description="Helical" evidence="1">
    <location>
        <begin position="158"/>
        <end position="180"/>
    </location>
</feature>
<proteinExistence type="predicted"/>
<dbReference type="InterPro" id="IPR006976">
    <property type="entry name" value="VanZ-like"/>
</dbReference>
<feature type="transmembrane region" description="Helical" evidence="1">
    <location>
        <begin position="220"/>
        <end position="238"/>
    </location>
</feature>
<dbReference type="RefSeq" id="WP_366923105.1">
    <property type="nucleotide sequence ID" value="NZ_CP121694.1"/>
</dbReference>
<dbReference type="Proteomes" id="UP001329915">
    <property type="component" value="Chromosome"/>
</dbReference>
<keyword evidence="1" id="KW-1133">Transmembrane helix</keyword>
<keyword evidence="1" id="KW-0472">Membrane</keyword>
<keyword evidence="1" id="KW-0812">Transmembrane</keyword>
<evidence type="ECO:0000313" key="3">
    <source>
        <dbReference type="EMBL" id="WRO23729.1"/>
    </source>
</evidence>
<keyword evidence="4" id="KW-1185">Reference proteome</keyword>
<gene>
    <name evidence="3" type="ORF">MFMK1_003597</name>
</gene>
<dbReference type="KEGG" id="dbc:MFMK1_003597"/>
<protein>
    <submittedName>
        <fullName evidence="3">VanZ family protein</fullName>
    </submittedName>
</protein>
<feature type="transmembrane region" description="Helical" evidence="1">
    <location>
        <begin position="192"/>
        <end position="214"/>
    </location>
</feature>